<comment type="caution">
    <text evidence="1">The sequence shown here is derived from an EMBL/GenBank/DDBJ whole genome shotgun (WGS) entry which is preliminary data.</text>
</comment>
<accession>A0A7J0H8H7</accession>
<dbReference type="EMBL" id="BJWL01000027">
    <property type="protein sequence ID" value="GFZ19255.1"/>
    <property type="molecule type" value="Genomic_DNA"/>
</dbReference>
<proteinExistence type="predicted"/>
<dbReference type="Proteomes" id="UP000585474">
    <property type="component" value="Unassembled WGS sequence"/>
</dbReference>
<dbReference type="AlphaFoldDB" id="A0A7J0H8H7"/>
<keyword evidence="2" id="KW-1185">Reference proteome</keyword>
<evidence type="ECO:0000313" key="1">
    <source>
        <dbReference type="EMBL" id="GFZ19255.1"/>
    </source>
</evidence>
<name>A0A7J0H8H7_9ERIC</name>
<sequence length="203" mass="22487">MTRTALRSVYRVIQGLEPSKIEAVKAIGFGGKRATRATWVSVIPNALCTPPKYFTSRCASRPTPRLQYWGDEQIRIRMVLLKSLHYQEDNNLKMFAEDGVGLALQSRGCIKLDDHLSNCTQTTVRPAAGAVSGKRLSDERLVVLPATMNLRARIWAVSRAHVVQATLCCVSSVGISVNLCVSPELRRDYWRGRHVAGVIPELG</sequence>
<protein>
    <submittedName>
        <fullName evidence="1">Uncharacterized protein</fullName>
    </submittedName>
</protein>
<gene>
    <name evidence="1" type="ORF">Acr_27g0009940</name>
</gene>
<organism evidence="1 2">
    <name type="scientific">Actinidia rufa</name>
    <dbReference type="NCBI Taxonomy" id="165716"/>
    <lineage>
        <taxon>Eukaryota</taxon>
        <taxon>Viridiplantae</taxon>
        <taxon>Streptophyta</taxon>
        <taxon>Embryophyta</taxon>
        <taxon>Tracheophyta</taxon>
        <taxon>Spermatophyta</taxon>
        <taxon>Magnoliopsida</taxon>
        <taxon>eudicotyledons</taxon>
        <taxon>Gunneridae</taxon>
        <taxon>Pentapetalae</taxon>
        <taxon>asterids</taxon>
        <taxon>Ericales</taxon>
        <taxon>Actinidiaceae</taxon>
        <taxon>Actinidia</taxon>
    </lineage>
</organism>
<evidence type="ECO:0000313" key="2">
    <source>
        <dbReference type="Proteomes" id="UP000585474"/>
    </source>
</evidence>
<reference evidence="1 2" key="1">
    <citation type="submission" date="2019-07" db="EMBL/GenBank/DDBJ databases">
        <title>De Novo Assembly of kiwifruit Actinidia rufa.</title>
        <authorList>
            <person name="Sugita-Konishi S."/>
            <person name="Sato K."/>
            <person name="Mori E."/>
            <person name="Abe Y."/>
            <person name="Kisaki G."/>
            <person name="Hamano K."/>
            <person name="Suezawa K."/>
            <person name="Otani M."/>
            <person name="Fukuda T."/>
            <person name="Manabe T."/>
            <person name="Gomi K."/>
            <person name="Tabuchi M."/>
            <person name="Akimitsu K."/>
            <person name="Kataoka I."/>
        </authorList>
    </citation>
    <scope>NUCLEOTIDE SEQUENCE [LARGE SCALE GENOMIC DNA]</scope>
    <source>
        <strain evidence="2">cv. Fuchu</strain>
    </source>
</reference>